<dbReference type="AlphaFoldDB" id="A0A1K2HY19"/>
<evidence type="ECO:0000313" key="2">
    <source>
        <dbReference type="Proteomes" id="UP000183447"/>
    </source>
</evidence>
<evidence type="ECO:0000313" key="1">
    <source>
        <dbReference type="EMBL" id="SFZ84486.1"/>
    </source>
</evidence>
<dbReference type="STRING" id="665118.SAMN02983003_2037"/>
<evidence type="ECO:0008006" key="3">
    <source>
        <dbReference type="Google" id="ProtNLM"/>
    </source>
</evidence>
<proteinExistence type="predicted"/>
<dbReference type="EMBL" id="FPKU01000002">
    <property type="protein sequence ID" value="SFZ84486.1"/>
    <property type="molecule type" value="Genomic_DNA"/>
</dbReference>
<dbReference type="SUPFAM" id="SSF109709">
    <property type="entry name" value="KorB DNA-binding domain-like"/>
    <property type="match status" value="1"/>
</dbReference>
<sequence length="137" mass="15121">MNTMSLTRNGITTVTVPLSFRRIGGRRVIVAPDGEQLRASPINVDNTMVKALARAFRWQRLLDRGKYATIAEIAVAEKINASYVSRVIRMTLLSPTTVEAILNGSQPRGLGLAHLLEPFPLEWTEQAVHWDKAAASP</sequence>
<reference evidence="1 2" key="1">
    <citation type="submission" date="2016-11" db="EMBL/GenBank/DDBJ databases">
        <authorList>
            <person name="Jaros S."/>
            <person name="Januszkiewicz K."/>
            <person name="Wedrychowicz H."/>
        </authorList>
    </citation>
    <scope>NUCLEOTIDE SEQUENCE [LARGE SCALE GENOMIC DNA]</scope>
    <source>
        <strain evidence="1 2">ATCC 23634</strain>
    </source>
</reference>
<keyword evidence="2" id="KW-1185">Reference proteome</keyword>
<dbReference type="Proteomes" id="UP000183447">
    <property type="component" value="Unassembled WGS sequence"/>
</dbReference>
<name>A0A1K2HY19_9HYPH</name>
<dbReference type="RefSeq" id="WP_210185465.1">
    <property type="nucleotide sequence ID" value="NZ_FPKU01000002.1"/>
</dbReference>
<protein>
    <recommendedName>
        <fullName evidence="3">Bacteriophage-related protein</fullName>
    </recommendedName>
</protein>
<organism evidence="1 2">
    <name type="scientific">Devosia enhydra</name>
    <dbReference type="NCBI Taxonomy" id="665118"/>
    <lineage>
        <taxon>Bacteria</taxon>
        <taxon>Pseudomonadati</taxon>
        <taxon>Pseudomonadota</taxon>
        <taxon>Alphaproteobacteria</taxon>
        <taxon>Hyphomicrobiales</taxon>
        <taxon>Devosiaceae</taxon>
        <taxon>Devosia</taxon>
    </lineage>
</organism>
<accession>A0A1K2HY19</accession>
<gene>
    <name evidence="1" type="ORF">SAMN02983003_2037</name>
</gene>